<dbReference type="InterPro" id="IPR036291">
    <property type="entry name" value="NAD(P)-bd_dom_sf"/>
</dbReference>
<evidence type="ECO:0000313" key="2">
    <source>
        <dbReference type="EMBL" id="SKA56104.1"/>
    </source>
</evidence>
<feature type="domain" description="NAD-dependent epimerase/dehydratase" evidence="1">
    <location>
        <begin position="22"/>
        <end position="277"/>
    </location>
</feature>
<dbReference type="EMBL" id="FUXU01000030">
    <property type="protein sequence ID" value="SKA56104.1"/>
    <property type="molecule type" value="Genomic_DNA"/>
</dbReference>
<name>A0A1T4UTW6_9GAMM</name>
<dbReference type="PANTHER" id="PTHR12126:SF11">
    <property type="entry name" value="NADH DEHYDROGENASE [UBIQUINONE] 1 ALPHA SUBCOMPLEX SUBUNIT 9, MITOCHONDRIAL"/>
    <property type="match status" value="1"/>
</dbReference>
<keyword evidence="3" id="KW-1185">Reference proteome</keyword>
<dbReference type="PANTHER" id="PTHR12126">
    <property type="entry name" value="NADH-UBIQUINONE OXIDOREDUCTASE 39 KDA SUBUNIT-RELATED"/>
    <property type="match status" value="1"/>
</dbReference>
<gene>
    <name evidence="2" type="ORF">SAMN02745132_02519</name>
</gene>
<reference evidence="3" key="1">
    <citation type="submission" date="2017-02" db="EMBL/GenBank/DDBJ databases">
        <authorList>
            <person name="Varghese N."/>
            <person name="Submissions S."/>
        </authorList>
    </citation>
    <scope>NUCLEOTIDE SEQUENCE [LARGE SCALE GENOMIC DNA]</scope>
    <source>
        <strain evidence="3">DSM 22720</strain>
    </source>
</reference>
<dbReference type="InterPro" id="IPR051207">
    <property type="entry name" value="ComplexI_NDUFA9_subunit"/>
</dbReference>
<accession>A0A1T4UTW6</accession>
<dbReference type="GO" id="GO:0044877">
    <property type="term" value="F:protein-containing complex binding"/>
    <property type="evidence" value="ECO:0007669"/>
    <property type="project" value="TreeGrafter"/>
</dbReference>
<sequence length="385" mass="42704">MALFRDGARSPGFNKDEKPMRILVLGANGYVGRLVAAAVLMEGCHQLVMASRDPESFEALKKDIVTLARETLDAAGEGFPLNEKALAALITTIRFDDKVFDAPELDGVDMVINCIGSVEYFNEENLNAVNVVLTGWILEQSKAKGIDKHIYISTAFAPAVSEGAIEERIYGDEGDDLTLYTQTKRKAERLVAASGLDYLIVRPSVVIGDSRTGRYAGKRYGIYQLWDGAKRLLPGHIDVMRLACPQARMNFVHQDAVISVMQHALKKPLNGQIINLASDSSQAPTMEALWSLLFEEIGQPDSLEWAPTNDALDYRGLSTRVRAFNAFCRTNLDIASRNWMFDRTSINAMKAEGLTFAEAQLPSIRICQSHFMALYNDKKGRVFNE</sequence>
<organism evidence="2 3">
    <name type="scientific">Enterovibrio nigricans DSM 22720</name>
    <dbReference type="NCBI Taxonomy" id="1121868"/>
    <lineage>
        <taxon>Bacteria</taxon>
        <taxon>Pseudomonadati</taxon>
        <taxon>Pseudomonadota</taxon>
        <taxon>Gammaproteobacteria</taxon>
        <taxon>Vibrionales</taxon>
        <taxon>Vibrionaceae</taxon>
        <taxon>Enterovibrio</taxon>
    </lineage>
</organism>
<dbReference type="SUPFAM" id="SSF51735">
    <property type="entry name" value="NAD(P)-binding Rossmann-fold domains"/>
    <property type="match status" value="1"/>
</dbReference>
<dbReference type="AlphaFoldDB" id="A0A1T4UTW6"/>
<dbReference type="Gene3D" id="3.40.50.720">
    <property type="entry name" value="NAD(P)-binding Rossmann-like Domain"/>
    <property type="match status" value="1"/>
</dbReference>
<dbReference type="Proteomes" id="UP000190162">
    <property type="component" value="Unassembled WGS sequence"/>
</dbReference>
<dbReference type="InterPro" id="IPR001509">
    <property type="entry name" value="Epimerase_deHydtase"/>
</dbReference>
<evidence type="ECO:0000313" key="3">
    <source>
        <dbReference type="Proteomes" id="UP000190162"/>
    </source>
</evidence>
<dbReference type="Pfam" id="PF01370">
    <property type="entry name" value="Epimerase"/>
    <property type="match status" value="1"/>
</dbReference>
<evidence type="ECO:0000259" key="1">
    <source>
        <dbReference type="Pfam" id="PF01370"/>
    </source>
</evidence>
<dbReference type="RefSeq" id="WP_244556576.1">
    <property type="nucleotide sequence ID" value="NZ_FUXU01000030.1"/>
</dbReference>
<protein>
    <submittedName>
        <fullName evidence="2">Nucleoside-diphosphate-sugar epimerase</fullName>
    </submittedName>
</protein>
<proteinExistence type="predicted"/>